<dbReference type="GO" id="GO:0005737">
    <property type="term" value="C:cytoplasm"/>
    <property type="evidence" value="ECO:0007669"/>
    <property type="project" value="TreeGrafter"/>
</dbReference>
<organism evidence="1 2">
    <name type="scientific">Rozella allomycis (strain CSF55)</name>
    <dbReference type="NCBI Taxonomy" id="988480"/>
    <lineage>
        <taxon>Eukaryota</taxon>
        <taxon>Fungi</taxon>
        <taxon>Fungi incertae sedis</taxon>
        <taxon>Cryptomycota</taxon>
        <taxon>Cryptomycota incertae sedis</taxon>
        <taxon>Rozella</taxon>
    </lineage>
</organism>
<keyword evidence="2" id="KW-1185">Reference proteome</keyword>
<evidence type="ECO:0000313" key="2">
    <source>
        <dbReference type="Proteomes" id="UP000030755"/>
    </source>
</evidence>
<dbReference type="PANTHER" id="PTHR10188:SF8">
    <property type="entry name" value="THREONINE ASPARTASE 1"/>
    <property type="match status" value="1"/>
</dbReference>
<dbReference type="STRING" id="988480.A0A075B272"/>
<protein>
    <submittedName>
        <fullName evidence="1">Peptidase T2, asparaginase 2 domain-containing protein</fullName>
    </submittedName>
</protein>
<dbReference type="SUPFAM" id="SSF56235">
    <property type="entry name" value="N-terminal nucleophile aminohydrolases (Ntn hydrolases)"/>
    <property type="match status" value="1"/>
</dbReference>
<dbReference type="AlphaFoldDB" id="A0A075B272"/>
<reference evidence="1 2" key="1">
    <citation type="journal article" date="2013" name="Curr. Biol.">
        <title>Shared signatures of parasitism and phylogenomics unite Cryptomycota and microsporidia.</title>
        <authorList>
            <person name="James T.Y."/>
            <person name="Pelin A."/>
            <person name="Bonen L."/>
            <person name="Ahrendt S."/>
            <person name="Sain D."/>
            <person name="Corradi N."/>
            <person name="Stajich J.E."/>
        </authorList>
    </citation>
    <scope>NUCLEOTIDE SEQUENCE [LARGE SCALE GENOMIC DNA]</scope>
    <source>
        <strain evidence="1 2">CSF55</strain>
    </source>
</reference>
<gene>
    <name evidence="1" type="ORF">O9G_005652</name>
</gene>
<dbReference type="PANTHER" id="PTHR10188">
    <property type="entry name" value="L-ASPARAGINASE"/>
    <property type="match status" value="1"/>
</dbReference>
<sequence length="292" mass="32048">MVVIACHIGAGELSYKREKEYTDLMKNALNYGQSLVKKNCDLENIVVEVIELTNAGKGSNRTADGNVECESSIMTSKLSTGYPFASVGAVTVVKNPIKLAKALLDYSSSPEARTNGRSPPLCLVGKGADDFALQTGIETIKRNSELFTDENGFVVTATSSGGVSLKLPGRLGPYGCGCWSQQKGRRSIGSCSTGRGEDLILTRIASFIPETVLGGNLEFTESETLFKEFFYQSIFFRDRKPEGGILLLHQDKESGLKRVIAFRLMYRNVLSCILQEIWDLPCQVHIRLPLIF</sequence>
<dbReference type="EMBL" id="KE560514">
    <property type="protein sequence ID" value="EPZ36612.1"/>
    <property type="molecule type" value="Genomic_DNA"/>
</dbReference>
<evidence type="ECO:0000313" key="1">
    <source>
        <dbReference type="EMBL" id="EPZ36612.1"/>
    </source>
</evidence>
<dbReference type="Gene3D" id="3.60.20.30">
    <property type="entry name" value="(Glycosyl)asparaginase"/>
    <property type="match status" value="1"/>
</dbReference>
<dbReference type="CDD" id="cd04514">
    <property type="entry name" value="Taspase1_like"/>
    <property type="match status" value="1"/>
</dbReference>
<dbReference type="GO" id="GO:0004298">
    <property type="term" value="F:threonine-type endopeptidase activity"/>
    <property type="evidence" value="ECO:0007669"/>
    <property type="project" value="InterPro"/>
</dbReference>
<dbReference type="Pfam" id="PF01112">
    <property type="entry name" value="Asparaginase_2"/>
    <property type="match status" value="2"/>
</dbReference>
<dbReference type="InterPro" id="IPR000246">
    <property type="entry name" value="Peptidase_T2"/>
</dbReference>
<dbReference type="Proteomes" id="UP000030755">
    <property type="component" value="Unassembled WGS sequence"/>
</dbReference>
<name>A0A075B272_ROZAC</name>
<dbReference type="InterPro" id="IPR037464">
    <property type="entry name" value="Taspase1"/>
</dbReference>
<dbReference type="OrthoDB" id="2262349at2759"/>
<dbReference type="InterPro" id="IPR029055">
    <property type="entry name" value="Ntn_hydrolases_N"/>
</dbReference>
<proteinExistence type="predicted"/>
<accession>A0A075B272</accession>
<dbReference type="HOGENOM" id="CLU_954948_0_0_1"/>
<dbReference type="GO" id="GO:0051604">
    <property type="term" value="P:protein maturation"/>
    <property type="evidence" value="ECO:0007669"/>
    <property type="project" value="TreeGrafter"/>
</dbReference>
<feature type="non-terminal residue" evidence="1">
    <location>
        <position position="292"/>
    </location>
</feature>